<dbReference type="Pfam" id="PF00512">
    <property type="entry name" value="HisKA"/>
    <property type="match status" value="1"/>
</dbReference>
<dbReference type="SMART" id="SM00388">
    <property type="entry name" value="HisKA"/>
    <property type="match status" value="1"/>
</dbReference>
<dbReference type="InterPro" id="IPR005467">
    <property type="entry name" value="His_kinase_dom"/>
</dbReference>
<dbReference type="SMART" id="SM00387">
    <property type="entry name" value="HATPase_c"/>
    <property type="match status" value="1"/>
</dbReference>
<feature type="domain" description="PAS" evidence="17">
    <location>
        <begin position="177"/>
        <end position="222"/>
    </location>
</feature>
<keyword evidence="19" id="KW-1185">Reference proteome</keyword>
<evidence type="ECO:0000256" key="4">
    <source>
        <dbReference type="ARBA" id="ARBA00012438"/>
    </source>
</evidence>
<evidence type="ECO:0000256" key="1">
    <source>
        <dbReference type="ARBA" id="ARBA00000085"/>
    </source>
</evidence>
<reference evidence="18 19" key="1">
    <citation type="submission" date="2016-11" db="EMBL/GenBank/DDBJ databases">
        <authorList>
            <person name="Jaros S."/>
            <person name="Januszkiewicz K."/>
            <person name="Wedrychowicz H."/>
        </authorList>
    </citation>
    <scope>NUCLEOTIDE SEQUENCE [LARGE SCALE GENOMIC DNA]</scope>
    <source>
        <strain evidence="18 19">DSM 46144</strain>
    </source>
</reference>
<dbReference type="GO" id="GO:0006355">
    <property type="term" value="P:regulation of DNA-templated transcription"/>
    <property type="evidence" value="ECO:0007669"/>
    <property type="project" value="InterPro"/>
</dbReference>
<keyword evidence="6" id="KW-0812">Transmembrane</keyword>
<dbReference type="SUPFAM" id="SSF55781">
    <property type="entry name" value="GAF domain-like"/>
    <property type="match status" value="2"/>
</dbReference>
<dbReference type="Pfam" id="PF08448">
    <property type="entry name" value="PAS_4"/>
    <property type="match status" value="1"/>
</dbReference>
<proteinExistence type="predicted"/>
<comment type="subcellular location">
    <subcellularLocation>
        <location evidence="3">Cell membrane</location>
    </subcellularLocation>
    <subcellularLocation>
        <location evidence="2">Membrane</location>
        <topology evidence="2">Multi-pass membrane protein</topology>
    </subcellularLocation>
</comment>
<dbReference type="InterPro" id="IPR013656">
    <property type="entry name" value="PAS_4"/>
</dbReference>
<dbReference type="SMART" id="SM00086">
    <property type="entry name" value="PAC"/>
    <property type="match status" value="2"/>
</dbReference>
<dbReference type="InterPro" id="IPR001610">
    <property type="entry name" value="PAC"/>
</dbReference>
<keyword evidence="9" id="KW-0067">ATP-binding</keyword>
<feature type="region of interest" description="Disordered" evidence="15">
    <location>
        <begin position="853"/>
        <end position="875"/>
    </location>
</feature>
<feature type="domain" description="Histidine kinase" evidence="16">
    <location>
        <begin position="646"/>
        <end position="856"/>
    </location>
</feature>
<evidence type="ECO:0000256" key="5">
    <source>
        <dbReference type="ARBA" id="ARBA00022679"/>
    </source>
</evidence>
<dbReference type="AlphaFoldDB" id="A0A1M7RKR9"/>
<evidence type="ECO:0000256" key="9">
    <source>
        <dbReference type="ARBA" id="ARBA00022840"/>
    </source>
</evidence>
<evidence type="ECO:0000259" key="17">
    <source>
        <dbReference type="PROSITE" id="PS50112"/>
    </source>
</evidence>
<evidence type="ECO:0000256" key="6">
    <source>
        <dbReference type="ARBA" id="ARBA00022692"/>
    </source>
</evidence>
<dbReference type="InterPro" id="IPR003018">
    <property type="entry name" value="GAF"/>
</dbReference>
<evidence type="ECO:0000256" key="12">
    <source>
        <dbReference type="ARBA" id="ARBA00023136"/>
    </source>
</evidence>
<dbReference type="InterPro" id="IPR003661">
    <property type="entry name" value="HisK_dim/P_dom"/>
</dbReference>
<dbReference type="Gene3D" id="1.10.287.130">
    <property type="match status" value="1"/>
</dbReference>
<dbReference type="EC" id="2.7.13.3" evidence="4"/>
<comment type="catalytic activity">
    <reaction evidence="1">
        <text>ATP + protein L-histidine = ADP + protein N-phospho-L-histidine.</text>
        <dbReference type="EC" id="2.7.13.3"/>
    </reaction>
</comment>
<dbReference type="GO" id="GO:0005524">
    <property type="term" value="F:ATP binding"/>
    <property type="evidence" value="ECO:0007669"/>
    <property type="project" value="UniProtKB-KW"/>
</dbReference>
<keyword evidence="7" id="KW-0547">Nucleotide-binding</keyword>
<dbReference type="GO" id="GO:0030295">
    <property type="term" value="F:protein kinase activator activity"/>
    <property type="evidence" value="ECO:0007669"/>
    <property type="project" value="TreeGrafter"/>
</dbReference>
<dbReference type="InterPro" id="IPR029016">
    <property type="entry name" value="GAF-like_dom_sf"/>
</dbReference>
<dbReference type="Proteomes" id="UP000184440">
    <property type="component" value="Unassembled WGS sequence"/>
</dbReference>
<dbReference type="SMART" id="SM00091">
    <property type="entry name" value="PAS"/>
    <property type="match status" value="2"/>
</dbReference>
<keyword evidence="5" id="KW-0808">Transferase</keyword>
<accession>A0A1M7RKR9</accession>
<keyword evidence="10" id="KW-1133">Transmembrane helix</keyword>
<dbReference type="InterPro" id="IPR000014">
    <property type="entry name" value="PAS"/>
</dbReference>
<dbReference type="CDD" id="cd00082">
    <property type="entry name" value="HisKA"/>
    <property type="match status" value="1"/>
</dbReference>
<dbReference type="SUPFAM" id="SSF55874">
    <property type="entry name" value="ATPase domain of HSP90 chaperone/DNA topoisomerase II/histidine kinase"/>
    <property type="match status" value="1"/>
</dbReference>
<dbReference type="EMBL" id="FRCS01000017">
    <property type="protein sequence ID" value="SHN46759.1"/>
    <property type="molecule type" value="Genomic_DNA"/>
</dbReference>
<evidence type="ECO:0000313" key="18">
    <source>
        <dbReference type="EMBL" id="SHN46759.1"/>
    </source>
</evidence>
<evidence type="ECO:0000256" key="2">
    <source>
        <dbReference type="ARBA" id="ARBA00004141"/>
    </source>
</evidence>
<dbReference type="PROSITE" id="PS50109">
    <property type="entry name" value="HIS_KIN"/>
    <property type="match status" value="1"/>
</dbReference>
<dbReference type="GO" id="GO:0007234">
    <property type="term" value="P:osmosensory signaling via phosphorelay pathway"/>
    <property type="evidence" value="ECO:0007669"/>
    <property type="project" value="TreeGrafter"/>
</dbReference>
<dbReference type="Pfam" id="PF01590">
    <property type="entry name" value="GAF"/>
    <property type="match status" value="2"/>
</dbReference>
<dbReference type="CDD" id="cd00130">
    <property type="entry name" value="PAS"/>
    <property type="match status" value="2"/>
</dbReference>
<evidence type="ECO:0000256" key="15">
    <source>
        <dbReference type="SAM" id="MobiDB-lite"/>
    </source>
</evidence>
<dbReference type="PANTHER" id="PTHR42878:SF7">
    <property type="entry name" value="SENSOR HISTIDINE KINASE GLRK"/>
    <property type="match status" value="1"/>
</dbReference>
<evidence type="ECO:0000259" key="16">
    <source>
        <dbReference type="PROSITE" id="PS50109"/>
    </source>
</evidence>
<evidence type="ECO:0000256" key="14">
    <source>
        <dbReference type="SAM" id="Coils"/>
    </source>
</evidence>
<dbReference type="GO" id="GO:0000155">
    <property type="term" value="F:phosphorelay sensor kinase activity"/>
    <property type="evidence" value="ECO:0007669"/>
    <property type="project" value="InterPro"/>
</dbReference>
<feature type="domain" description="PAS" evidence="17">
    <location>
        <begin position="332"/>
        <end position="369"/>
    </location>
</feature>
<dbReference type="NCBIfam" id="TIGR00229">
    <property type="entry name" value="sensory_box"/>
    <property type="match status" value="2"/>
</dbReference>
<gene>
    <name evidence="18" type="ORF">SAMN05443668_117142</name>
</gene>
<evidence type="ECO:0000256" key="7">
    <source>
        <dbReference type="ARBA" id="ARBA00022741"/>
    </source>
</evidence>
<evidence type="ECO:0000256" key="10">
    <source>
        <dbReference type="ARBA" id="ARBA00022989"/>
    </source>
</evidence>
<keyword evidence="12" id="KW-0472">Membrane</keyword>
<dbReference type="InterPro" id="IPR035965">
    <property type="entry name" value="PAS-like_dom_sf"/>
</dbReference>
<evidence type="ECO:0000256" key="13">
    <source>
        <dbReference type="ARBA" id="ARBA00039401"/>
    </source>
</evidence>
<dbReference type="Pfam" id="PF00989">
    <property type="entry name" value="PAS"/>
    <property type="match status" value="1"/>
</dbReference>
<evidence type="ECO:0000256" key="3">
    <source>
        <dbReference type="ARBA" id="ARBA00004236"/>
    </source>
</evidence>
<dbReference type="Gene3D" id="3.30.450.40">
    <property type="match status" value="2"/>
</dbReference>
<dbReference type="SUPFAM" id="SSF47384">
    <property type="entry name" value="Homodimeric domain of signal transducing histidine kinase"/>
    <property type="match status" value="1"/>
</dbReference>
<dbReference type="RefSeq" id="WP_073263996.1">
    <property type="nucleotide sequence ID" value="NZ_FRCS01000017.1"/>
</dbReference>
<organism evidence="18 19">
    <name type="scientific">Cryptosporangium aurantiacum</name>
    <dbReference type="NCBI Taxonomy" id="134849"/>
    <lineage>
        <taxon>Bacteria</taxon>
        <taxon>Bacillati</taxon>
        <taxon>Actinomycetota</taxon>
        <taxon>Actinomycetes</taxon>
        <taxon>Cryptosporangiales</taxon>
        <taxon>Cryptosporangiaceae</taxon>
        <taxon>Cryptosporangium</taxon>
    </lineage>
</organism>
<dbReference type="STRING" id="134849.SAMN05443668_117142"/>
<dbReference type="InterPro" id="IPR036097">
    <property type="entry name" value="HisK_dim/P_sf"/>
</dbReference>
<dbReference type="Gene3D" id="3.30.450.20">
    <property type="entry name" value="PAS domain"/>
    <property type="match status" value="2"/>
</dbReference>
<dbReference type="SUPFAM" id="SSF55785">
    <property type="entry name" value="PYP-like sensor domain (PAS domain)"/>
    <property type="match status" value="2"/>
</dbReference>
<dbReference type="InterPro" id="IPR003594">
    <property type="entry name" value="HATPase_dom"/>
</dbReference>
<dbReference type="GO" id="GO:0005886">
    <property type="term" value="C:plasma membrane"/>
    <property type="evidence" value="ECO:0007669"/>
    <property type="project" value="UniProtKB-SubCell"/>
</dbReference>
<dbReference type="InterPro" id="IPR036890">
    <property type="entry name" value="HATPase_C_sf"/>
</dbReference>
<dbReference type="Pfam" id="PF02518">
    <property type="entry name" value="HATPase_c"/>
    <property type="match status" value="1"/>
</dbReference>
<protein>
    <recommendedName>
        <fullName evidence="13">Sensor-like histidine kinase SenX3</fullName>
        <ecNumber evidence="4">2.7.13.3</ecNumber>
    </recommendedName>
</protein>
<feature type="coiled-coil region" evidence="14">
    <location>
        <begin position="301"/>
        <end position="328"/>
    </location>
</feature>
<dbReference type="GO" id="GO:0000156">
    <property type="term" value="F:phosphorelay response regulator activity"/>
    <property type="evidence" value="ECO:0007669"/>
    <property type="project" value="TreeGrafter"/>
</dbReference>
<dbReference type="PANTHER" id="PTHR42878">
    <property type="entry name" value="TWO-COMPONENT HISTIDINE KINASE"/>
    <property type="match status" value="1"/>
</dbReference>
<dbReference type="PROSITE" id="PS50112">
    <property type="entry name" value="PAS"/>
    <property type="match status" value="2"/>
</dbReference>
<dbReference type="Gene3D" id="3.30.565.10">
    <property type="entry name" value="Histidine kinase-like ATPase, C-terminal domain"/>
    <property type="match status" value="1"/>
</dbReference>
<evidence type="ECO:0000313" key="19">
    <source>
        <dbReference type="Proteomes" id="UP000184440"/>
    </source>
</evidence>
<keyword evidence="14" id="KW-0175">Coiled coil</keyword>
<keyword evidence="8" id="KW-0418">Kinase</keyword>
<evidence type="ECO:0000256" key="11">
    <source>
        <dbReference type="ARBA" id="ARBA00023012"/>
    </source>
</evidence>
<evidence type="ECO:0000256" key="8">
    <source>
        <dbReference type="ARBA" id="ARBA00022777"/>
    </source>
</evidence>
<sequence>MIVEDAGVLADPVRLAAVDQARRVLPALPMPLEGIARLAARLLDAPIGLITLVGDETEHFAGAFGAPAALIAGGQASLAYSVCKYIVCADAPVRGRDMAADDDPRIRNHPLTSEYGVRAFLGVPLRDAQDRPVGSVSVMDTRPRDWCDAELSTLVEIAMLVGGVPGRPPGPGTVVLTDLDTVEVLDAITEAFLTLDVDATVTGWNTAATELFGFTAAEACGRPVDSLLAAEYEGRPLRELVAGLLTGQIGGPLTGPLTFRTRNHRQVHARARITMLHGTGGAVVCVFLTDLTAQVLAARAAADAAEAVRAASDEAEAARAAAAEADAEADSQRSFAEALLDSLGEGVVAVDAEGRAVVFNRALRELHGLPDDVSPDEAQAATLPRLHSPDGSPLSPGELAAARALNGHTVRDTVILVRQPDRPDRYMRASAQPVRGRDDRLMGAVITVQDITQRLRAERFRDCQLTVASVLLRPDALTELAPSIAQTIGKALGWPYISLRLVDQATDTLVRLAHWSAPGYDLEGMLPDRIPRTAHLIPAHVWATGQAVWEPDLAHSAWLTEPDARARARVYAQRGLHAALSVPVRDGETVLGVLTCFAGTATDDDEFLVTGLLTDVATQIGQFLARRRAEELTAELARARADFTALIGHDMRTPLTTIATYAQLLLEDPVARPDTDLRLLDGIDRNARTLRELVDGLLDLAALEAGHHTLDTRSVDLSAMIGRACEAAEPSCTAVTLDRQLCPGVHVTGDPDRLRQLSEKLLSTAVAATPPGGTIEVAVDRVDGAAQLRITHPGCLDGEAFDRFSQANATGVGNADAATGMGLLLSRVIAERHGGTLTVAHDQETTSLTVRLRQPETAATTSEPDGDMRGHDRPR</sequence>
<dbReference type="SMART" id="SM00065">
    <property type="entry name" value="GAF"/>
    <property type="match status" value="2"/>
</dbReference>
<dbReference type="InterPro" id="IPR013767">
    <property type="entry name" value="PAS_fold"/>
</dbReference>
<keyword evidence="11" id="KW-0902">Two-component regulatory system</keyword>
<name>A0A1M7RKR9_9ACTN</name>
<dbReference type="InterPro" id="IPR050351">
    <property type="entry name" value="BphY/WalK/GraS-like"/>
</dbReference>
<feature type="compositionally biased region" description="Basic and acidic residues" evidence="15">
    <location>
        <begin position="866"/>
        <end position="875"/>
    </location>
</feature>